<dbReference type="EMBL" id="BNAR01000001">
    <property type="protein sequence ID" value="GHH28825.1"/>
    <property type="molecule type" value="Genomic_DNA"/>
</dbReference>
<dbReference type="RefSeq" id="WP_191295661.1">
    <property type="nucleotide sequence ID" value="NZ_BNAR01000001.1"/>
</dbReference>
<feature type="compositionally biased region" description="Low complexity" evidence="1">
    <location>
        <begin position="36"/>
        <end position="58"/>
    </location>
</feature>
<protein>
    <submittedName>
        <fullName evidence="3">Uncharacterized protein</fullName>
    </submittedName>
</protein>
<feature type="region of interest" description="Disordered" evidence="1">
    <location>
        <begin position="16"/>
        <end position="86"/>
    </location>
</feature>
<feature type="signal peptide" evidence="2">
    <location>
        <begin position="1"/>
        <end position="15"/>
    </location>
</feature>
<evidence type="ECO:0000256" key="2">
    <source>
        <dbReference type="SAM" id="SignalP"/>
    </source>
</evidence>
<reference evidence="4" key="1">
    <citation type="journal article" date="2019" name="Int. J. Syst. Evol. Microbiol.">
        <title>The Global Catalogue of Microorganisms (GCM) 10K type strain sequencing project: providing services to taxonomists for standard genome sequencing and annotation.</title>
        <authorList>
            <consortium name="The Broad Institute Genomics Platform"/>
            <consortium name="The Broad Institute Genome Sequencing Center for Infectious Disease"/>
            <person name="Wu L."/>
            <person name="Ma J."/>
        </authorList>
    </citation>
    <scope>NUCLEOTIDE SEQUENCE [LARGE SCALE GENOMIC DNA]</scope>
    <source>
        <strain evidence="4">CGMCC 4.7367</strain>
    </source>
</reference>
<keyword evidence="4" id="KW-1185">Reference proteome</keyword>
<name>A0ABQ3LYZ0_9PSEU</name>
<accession>A0ABQ3LYZ0</accession>
<comment type="caution">
    <text evidence="3">The sequence shown here is derived from an EMBL/GenBank/DDBJ whole genome shotgun (WGS) entry which is preliminary data.</text>
</comment>
<feature type="chain" id="PRO_5045866358" evidence="2">
    <location>
        <begin position="16"/>
        <end position="172"/>
    </location>
</feature>
<proteinExistence type="predicted"/>
<evidence type="ECO:0000313" key="3">
    <source>
        <dbReference type="EMBL" id="GHH28825.1"/>
    </source>
</evidence>
<sequence length="172" mass="18018">MNRIRIYLMAVAALAACGQPPPPSSPPPVRPVEVATTTTSQSTTTTTTTDAAPPATTTTPPPKPPPRVTTTTTKPPPPPPKPPDRLVLTPELRGSIESQTGIAFSQSWTQTTGRFGEFCPDDKPCVGYTRVVEASPDVPGDCTVVSIKVPDPLFVGGKIAFRVNNDINCAGA</sequence>
<organism evidence="3 4">
    <name type="scientific">Lentzea cavernae</name>
    <dbReference type="NCBI Taxonomy" id="2020703"/>
    <lineage>
        <taxon>Bacteria</taxon>
        <taxon>Bacillati</taxon>
        <taxon>Actinomycetota</taxon>
        <taxon>Actinomycetes</taxon>
        <taxon>Pseudonocardiales</taxon>
        <taxon>Pseudonocardiaceae</taxon>
        <taxon>Lentzea</taxon>
    </lineage>
</organism>
<keyword evidence="2" id="KW-0732">Signal</keyword>
<feature type="compositionally biased region" description="Pro residues" evidence="1">
    <location>
        <begin position="19"/>
        <end position="30"/>
    </location>
</feature>
<gene>
    <name evidence="3" type="ORF">GCM10017774_03660</name>
</gene>
<dbReference type="Proteomes" id="UP000605568">
    <property type="component" value="Unassembled WGS sequence"/>
</dbReference>
<dbReference type="PROSITE" id="PS51257">
    <property type="entry name" value="PROKAR_LIPOPROTEIN"/>
    <property type="match status" value="1"/>
</dbReference>
<evidence type="ECO:0000256" key="1">
    <source>
        <dbReference type="SAM" id="MobiDB-lite"/>
    </source>
</evidence>
<evidence type="ECO:0000313" key="4">
    <source>
        <dbReference type="Proteomes" id="UP000605568"/>
    </source>
</evidence>